<keyword evidence="3" id="KW-1185">Reference proteome</keyword>
<sequence length="132" mass="15089">MLTIKWALVIFMFFINAAAEADPVAQSKTGISSSYFENVMCASESSSFAKIFNKQGQEYSNQTVEFIRLSEKYTKLAIESGIKAGKSKEHTKQLIEYQASNSYKFNEKYIEKNGFEEFHKNGFGMFNLKCKK</sequence>
<organism evidence="2 3">
    <name type="scientific">Cellvibrio zantedeschiae</name>
    <dbReference type="NCBI Taxonomy" id="1237077"/>
    <lineage>
        <taxon>Bacteria</taxon>
        <taxon>Pseudomonadati</taxon>
        <taxon>Pseudomonadota</taxon>
        <taxon>Gammaproteobacteria</taxon>
        <taxon>Cellvibrionales</taxon>
        <taxon>Cellvibrionaceae</taxon>
        <taxon>Cellvibrio</taxon>
    </lineage>
</organism>
<proteinExistence type="predicted"/>
<dbReference type="EMBL" id="BMYZ01000005">
    <property type="protein sequence ID" value="GGY87758.1"/>
    <property type="molecule type" value="Genomic_DNA"/>
</dbReference>
<keyword evidence="1" id="KW-0732">Signal</keyword>
<evidence type="ECO:0000313" key="2">
    <source>
        <dbReference type="EMBL" id="GGY87758.1"/>
    </source>
</evidence>
<dbReference type="RefSeq" id="WP_189421223.1">
    <property type="nucleotide sequence ID" value="NZ_BMYZ01000005.1"/>
</dbReference>
<comment type="caution">
    <text evidence="2">The sequence shown here is derived from an EMBL/GenBank/DDBJ whole genome shotgun (WGS) entry which is preliminary data.</text>
</comment>
<reference evidence="3" key="1">
    <citation type="journal article" date="2019" name="Int. J. Syst. Evol. Microbiol.">
        <title>The Global Catalogue of Microorganisms (GCM) 10K type strain sequencing project: providing services to taxonomists for standard genome sequencing and annotation.</title>
        <authorList>
            <consortium name="The Broad Institute Genomics Platform"/>
            <consortium name="The Broad Institute Genome Sequencing Center for Infectious Disease"/>
            <person name="Wu L."/>
            <person name="Ma J."/>
        </authorList>
    </citation>
    <scope>NUCLEOTIDE SEQUENCE [LARGE SCALE GENOMIC DNA]</scope>
    <source>
        <strain evidence="3">KCTC 32239</strain>
    </source>
</reference>
<feature type="chain" id="PRO_5045636804" evidence="1">
    <location>
        <begin position="22"/>
        <end position="132"/>
    </location>
</feature>
<gene>
    <name evidence="2" type="ORF">GCM10011613_35960</name>
</gene>
<name>A0ABQ3BAC8_9GAMM</name>
<feature type="signal peptide" evidence="1">
    <location>
        <begin position="1"/>
        <end position="21"/>
    </location>
</feature>
<dbReference type="Proteomes" id="UP000619761">
    <property type="component" value="Unassembled WGS sequence"/>
</dbReference>
<protein>
    <submittedName>
        <fullName evidence="2">Uncharacterized protein</fullName>
    </submittedName>
</protein>
<evidence type="ECO:0000256" key="1">
    <source>
        <dbReference type="SAM" id="SignalP"/>
    </source>
</evidence>
<evidence type="ECO:0000313" key="3">
    <source>
        <dbReference type="Proteomes" id="UP000619761"/>
    </source>
</evidence>
<accession>A0ABQ3BAC8</accession>